<organism evidence="1">
    <name type="scientific">bioreactor metagenome</name>
    <dbReference type="NCBI Taxonomy" id="1076179"/>
    <lineage>
        <taxon>unclassified sequences</taxon>
        <taxon>metagenomes</taxon>
        <taxon>ecological metagenomes</taxon>
    </lineage>
</organism>
<evidence type="ECO:0000313" key="1">
    <source>
        <dbReference type="EMBL" id="MPN41753.1"/>
    </source>
</evidence>
<accession>A0A645I2M7</accession>
<proteinExistence type="predicted"/>
<name>A0A645I2M7_9ZZZZ</name>
<protein>
    <submittedName>
        <fullName evidence="1">Uncharacterized protein</fullName>
    </submittedName>
</protein>
<dbReference type="EMBL" id="VSSQ01099007">
    <property type="protein sequence ID" value="MPN41753.1"/>
    <property type="molecule type" value="Genomic_DNA"/>
</dbReference>
<comment type="caution">
    <text evidence="1">The sequence shown here is derived from an EMBL/GenBank/DDBJ whole genome shotgun (WGS) entry which is preliminary data.</text>
</comment>
<reference evidence="1" key="1">
    <citation type="submission" date="2019-08" db="EMBL/GenBank/DDBJ databases">
        <authorList>
            <person name="Kucharzyk K."/>
            <person name="Murdoch R.W."/>
            <person name="Higgins S."/>
            <person name="Loffler F."/>
        </authorList>
    </citation>
    <scope>NUCLEOTIDE SEQUENCE</scope>
</reference>
<dbReference type="AlphaFoldDB" id="A0A645I2M7"/>
<sequence>MQQGLLTFCTNILVDLAATTCKVSQQQHQVNLDLVDAQARHSKRYLNQLVKVARYEVGCDVLIVKMHSDRAANHLLVSSNDESSSRHMQKQAHRLKRRYGCLREAAVKVIDQHY</sequence>
<gene>
    <name evidence="1" type="ORF">SDC9_189308</name>
</gene>